<dbReference type="InterPro" id="IPR017441">
    <property type="entry name" value="Protein_kinase_ATP_BS"/>
</dbReference>
<dbReference type="InterPro" id="IPR008266">
    <property type="entry name" value="Tyr_kinase_AS"/>
</dbReference>
<keyword evidence="1" id="KW-0808">Transferase</keyword>
<evidence type="ECO:0000313" key="8">
    <source>
        <dbReference type="EMBL" id="RUL87842.1"/>
    </source>
</evidence>
<dbReference type="Pfam" id="PF03781">
    <property type="entry name" value="FGE-sulfatase"/>
    <property type="match status" value="1"/>
</dbReference>
<dbReference type="EMBL" id="RYZH01000016">
    <property type="protein sequence ID" value="RUL87842.1"/>
    <property type="molecule type" value="Genomic_DNA"/>
</dbReference>
<evidence type="ECO:0000256" key="5">
    <source>
        <dbReference type="PROSITE-ProRule" id="PRU10141"/>
    </source>
</evidence>
<dbReference type="GO" id="GO:0004674">
    <property type="term" value="F:protein serine/threonine kinase activity"/>
    <property type="evidence" value="ECO:0007669"/>
    <property type="project" value="TreeGrafter"/>
</dbReference>
<evidence type="ECO:0000256" key="2">
    <source>
        <dbReference type="ARBA" id="ARBA00022741"/>
    </source>
</evidence>
<dbReference type="OrthoDB" id="6111975at2"/>
<feature type="compositionally biased region" description="Polar residues" evidence="6">
    <location>
        <begin position="112"/>
        <end position="122"/>
    </location>
</feature>
<dbReference type="SUPFAM" id="SSF52540">
    <property type="entry name" value="P-loop containing nucleoside triphosphate hydrolases"/>
    <property type="match status" value="1"/>
</dbReference>
<dbReference type="Pfam" id="PF20703">
    <property type="entry name" value="nSTAND1"/>
    <property type="match status" value="1"/>
</dbReference>
<name>A0A432MKB6_9BACT</name>
<feature type="compositionally biased region" description="Basic and acidic residues" evidence="6">
    <location>
        <begin position="21"/>
        <end position="38"/>
    </location>
</feature>
<feature type="compositionally biased region" description="Polar residues" evidence="6">
    <location>
        <begin position="1"/>
        <end position="10"/>
    </location>
</feature>
<dbReference type="InterPro" id="IPR027417">
    <property type="entry name" value="P-loop_NTPase"/>
</dbReference>
<dbReference type="Pfam" id="PF00069">
    <property type="entry name" value="Pkinase"/>
    <property type="match status" value="1"/>
</dbReference>
<evidence type="ECO:0000256" key="3">
    <source>
        <dbReference type="ARBA" id="ARBA00022777"/>
    </source>
</evidence>
<keyword evidence="4 5" id="KW-0067">ATP-binding</keyword>
<dbReference type="RefSeq" id="WP_126725158.1">
    <property type="nucleotide sequence ID" value="NZ_RYZH01000016.1"/>
</dbReference>
<keyword evidence="9" id="KW-1185">Reference proteome</keyword>
<proteinExistence type="predicted"/>
<protein>
    <recommendedName>
        <fullName evidence="7">Protein kinase domain-containing protein</fullName>
    </recommendedName>
</protein>
<dbReference type="InterPro" id="IPR005532">
    <property type="entry name" value="SUMF_dom"/>
</dbReference>
<keyword evidence="3" id="KW-0418">Kinase</keyword>
<dbReference type="InterPro" id="IPR016187">
    <property type="entry name" value="CTDL_fold"/>
</dbReference>
<dbReference type="Proteomes" id="UP000280296">
    <property type="component" value="Unassembled WGS sequence"/>
</dbReference>
<dbReference type="Gene3D" id="1.10.510.10">
    <property type="entry name" value="Transferase(Phosphotransferase) domain 1"/>
    <property type="match status" value="1"/>
</dbReference>
<comment type="caution">
    <text evidence="8">The sequence shown here is derived from an EMBL/GenBank/DDBJ whole genome shotgun (WGS) entry which is preliminary data.</text>
</comment>
<dbReference type="CDD" id="cd14014">
    <property type="entry name" value="STKc_PknB_like"/>
    <property type="match status" value="1"/>
</dbReference>
<feature type="domain" description="Protein kinase" evidence="7">
    <location>
        <begin position="163"/>
        <end position="423"/>
    </location>
</feature>
<dbReference type="SUPFAM" id="SSF56112">
    <property type="entry name" value="Protein kinase-like (PK-like)"/>
    <property type="match status" value="1"/>
</dbReference>
<dbReference type="SUPFAM" id="SSF56436">
    <property type="entry name" value="C-type lectin-like"/>
    <property type="match status" value="1"/>
</dbReference>
<dbReference type="PANTHER" id="PTHR43289">
    <property type="entry name" value="MITOGEN-ACTIVATED PROTEIN KINASE KINASE KINASE 20-RELATED"/>
    <property type="match status" value="1"/>
</dbReference>
<evidence type="ECO:0000256" key="1">
    <source>
        <dbReference type="ARBA" id="ARBA00022679"/>
    </source>
</evidence>
<dbReference type="InterPro" id="IPR049052">
    <property type="entry name" value="nSTAND1"/>
</dbReference>
<organism evidence="8 9">
    <name type="scientific">Tautonia sociabilis</name>
    <dbReference type="NCBI Taxonomy" id="2080755"/>
    <lineage>
        <taxon>Bacteria</taxon>
        <taxon>Pseudomonadati</taxon>
        <taxon>Planctomycetota</taxon>
        <taxon>Planctomycetia</taxon>
        <taxon>Isosphaerales</taxon>
        <taxon>Isosphaeraceae</taxon>
        <taxon>Tautonia</taxon>
    </lineage>
</organism>
<feature type="region of interest" description="Disordered" evidence="6">
    <location>
        <begin position="96"/>
        <end position="158"/>
    </location>
</feature>
<dbReference type="PROSITE" id="PS00107">
    <property type="entry name" value="PROTEIN_KINASE_ATP"/>
    <property type="match status" value="1"/>
</dbReference>
<dbReference type="PANTHER" id="PTHR43289:SF34">
    <property type="entry name" value="SERINE_THREONINE-PROTEIN KINASE YBDM-RELATED"/>
    <property type="match status" value="1"/>
</dbReference>
<evidence type="ECO:0000259" key="7">
    <source>
        <dbReference type="PROSITE" id="PS50011"/>
    </source>
</evidence>
<dbReference type="InterPro" id="IPR042095">
    <property type="entry name" value="SUMF_sf"/>
</dbReference>
<reference evidence="8 9" key="2">
    <citation type="submission" date="2019-01" db="EMBL/GenBank/DDBJ databases">
        <title>Tautonia sociabilis, a novel thermotolerant planctomycete of Isosphaeraceae family, isolated from a 4000 m deep subterranean habitat.</title>
        <authorList>
            <person name="Kovaleva O.L."/>
            <person name="Elcheninov A.G."/>
            <person name="Van Heerden E."/>
            <person name="Toshchakov S.V."/>
            <person name="Novikov A."/>
            <person name="Bonch-Osmolovskaya E.A."/>
            <person name="Kublanov I.V."/>
        </authorList>
    </citation>
    <scope>NUCLEOTIDE SEQUENCE [LARGE SCALE GENOMIC DNA]</scope>
    <source>
        <strain evidence="8 9">GM2012</strain>
    </source>
</reference>
<feature type="region of interest" description="Disordered" evidence="6">
    <location>
        <begin position="1"/>
        <end position="38"/>
    </location>
</feature>
<evidence type="ECO:0000256" key="4">
    <source>
        <dbReference type="ARBA" id="ARBA00022840"/>
    </source>
</evidence>
<feature type="binding site" evidence="5">
    <location>
        <position position="192"/>
    </location>
    <ligand>
        <name>ATP</name>
        <dbReference type="ChEBI" id="CHEBI:30616"/>
    </ligand>
</feature>
<dbReference type="PROSITE" id="PS00109">
    <property type="entry name" value="PROTEIN_KINASE_TYR"/>
    <property type="match status" value="1"/>
</dbReference>
<keyword evidence="2 5" id="KW-0547">Nucleotide-binding</keyword>
<evidence type="ECO:0000313" key="9">
    <source>
        <dbReference type="Proteomes" id="UP000280296"/>
    </source>
</evidence>
<accession>A0A432MKB6</accession>
<dbReference type="InterPro" id="IPR011009">
    <property type="entry name" value="Kinase-like_dom_sf"/>
</dbReference>
<reference evidence="8 9" key="1">
    <citation type="submission" date="2018-12" db="EMBL/GenBank/DDBJ databases">
        <authorList>
            <person name="Toschakov S.V."/>
        </authorList>
    </citation>
    <scope>NUCLEOTIDE SEQUENCE [LARGE SCALE GENOMIC DNA]</scope>
    <source>
        <strain evidence="8 9">GM2012</strain>
    </source>
</reference>
<dbReference type="Gene3D" id="3.30.200.20">
    <property type="entry name" value="Phosphorylase Kinase, domain 1"/>
    <property type="match status" value="1"/>
</dbReference>
<sequence length="1598" mass="173756">MSDRPGSNTKRNPDEPSPSTREIRHRFEESWRRGDRPSLESVIELVPEAERPSLFLQLLLLELNLRLAEGEHPTPGDYTARFPTASAAILATFDVIGQTQDNPPPQQTTRTWSTGRRASSTKPRTDSAPGPLSTLPPDPSSFSPDNLDGPDSDEPIPSRLGRYRILAVLGEGGFGRVFRARDDELERDVAIKVPKPRALTRHGRLEALLEEGQIAASLTHPSIVRVYDIGRADDRSVFIVMEYVEGRPLSQLLRAGLAPADLALLIAHVADAAHHAHRSGLVHRDLTPANILVDASGLPRVTDFGLALSEGRGASHAGEIAGVPSFMAPEQIRGEAHRLDGRTDIWALGVILYQGLTGRLPFASDNRASLFHTIRHEDPMPPALVRAGVPAELSRICLKCLSKRMADRYASAAELAEELRLWLSSDPGPSPAEAAPAPVPVPRGLRPLDAHDAEAFLTLLPGPRGRDGLPESIRFWKARLEDRGDQAFPVGLLYGPSGAGKSSFVRAGLLPRLSDEVRPVYVEAGPGTTEARALLALRRALPDLPLGDDLASVLAQLRERLASSSQAKVLLVFDQFEQWLQANPNRPDAPLVAALRQCDGRNLQALILVRDDFWMAVTRLFQAIEIPLIEGANSAPIEPFDESHALAVLAEFGKAWGRLPRPPAEPGAEALVFLRCAVAELARVEGRITPILLCLFAEVVRRRPWTPQTLDELGGFAGIGVTFLSEAFDSPSAPPAYRSRREQAQAALEAMLPPAPSTLRGSPRTASELREATGLVDRPAEFDELIHLLDAGLRLVSPVDPVLDCDAPDGQTGPRYQLSHDFLVAPIRQWLDRERHASRKGRAQIRLASIAASWAEHPVPGRLPSLLEWTGIVLYTSPRRWSAVERRMMLAAARRLLLRSAAILVLAAALLSAFRVVRERERADALLTLALEADDRGLSALLPEIAVHRRRLRENLERLEFSPGAGARAREVAGLLLFLDDPTEARASSLRDRLRSARADGVRLIRGALARHPSQSGADRLRRDLLDDNLDPALRLRAGCALIALGPIDAPAWREAAPALALALLEEDRHAIPSWIELLGPAAPLLVPTLGQGCSDPSWEPSQRLAAAEILADILGPRRDSEQLARWAIAAEPEASLVLLRALQAQPDPGPALSMLRQALDDGDQAPPGDEAIDRAAMAAIALALLGHSDPLTDAIRHRDDPSLRSHTIDAIARRGLAPLLLGKNALRADLDPAALQAMLLAWAETNRSVIPSPSEAAVAESASRLFASHPHAGVHAAAGLLLRRWGLPLPEPSPDAEFEGRGGPDIGPRWMAGPNGHTLVVLPGPAAFPMGSPPDEPDRFPYENRHLREIVRPIAVADTEVTVAQYQAFDPSYQPDERYASDPNCPVGGITWFNAARYCNWLSQEDGLPPDQWCYPDPVEPGAALPPDAFDRPGFRLLTEAEWEYLCRAGTSTARPFGASTGLLNRHARTWLNSNGRSGPVAQFLPNQFGLFDTLGSLWEWCHDGPPGPYGAVENGLYPGYPPDAGNRPVPDHVDPIPPSGDSWRMIRGGVFDGSPSLARSAHRDTVRASSVYYWMGFRVVRTIPSAESDGLSLHNR</sequence>
<gene>
    <name evidence="8" type="ORF">TsocGM_09910</name>
</gene>
<dbReference type="PROSITE" id="PS50011">
    <property type="entry name" value="PROTEIN_KINASE_DOM"/>
    <property type="match status" value="1"/>
</dbReference>
<dbReference type="GO" id="GO:0005524">
    <property type="term" value="F:ATP binding"/>
    <property type="evidence" value="ECO:0007669"/>
    <property type="project" value="UniProtKB-UniRule"/>
</dbReference>
<dbReference type="Gene3D" id="3.90.1580.10">
    <property type="entry name" value="paralog of FGE (formylglycine-generating enzyme)"/>
    <property type="match status" value="1"/>
</dbReference>
<dbReference type="InterPro" id="IPR000719">
    <property type="entry name" value="Prot_kinase_dom"/>
</dbReference>
<evidence type="ECO:0000256" key="6">
    <source>
        <dbReference type="SAM" id="MobiDB-lite"/>
    </source>
</evidence>